<name>A0A2T6ZTH2_TUBBO</name>
<feature type="compositionally biased region" description="Basic and acidic residues" evidence="1">
    <location>
        <begin position="197"/>
        <end position="206"/>
    </location>
</feature>
<feature type="compositionally biased region" description="Basic and acidic residues" evidence="1">
    <location>
        <begin position="130"/>
        <end position="147"/>
    </location>
</feature>
<protein>
    <submittedName>
        <fullName evidence="2">Uncharacterized protein</fullName>
    </submittedName>
</protein>
<evidence type="ECO:0000313" key="3">
    <source>
        <dbReference type="Proteomes" id="UP000244722"/>
    </source>
</evidence>
<organism evidence="2 3">
    <name type="scientific">Tuber borchii</name>
    <name type="common">White truffle</name>
    <dbReference type="NCBI Taxonomy" id="42251"/>
    <lineage>
        <taxon>Eukaryota</taxon>
        <taxon>Fungi</taxon>
        <taxon>Dikarya</taxon>
        <taxon>Ascomycota</taxon>
        <taxon>Pezizomycotina</taxon>
        <taxon>Pezizomycetes</taxon>
        <taxon>Pezizales</taxon>
        <taxon>Tuberaceae</taxon>
        <taxon>Tuber</taxon>
    </lineage>
</organism>
<comment type="caution">
    <text evidence="2">The sequence shown here is derived from an EMBL/GenBank/DDBJ whole genome shotgun (WGS) entry which is preliminary data.</text>
</comment>
<accession>A0A2T6ZTH2</accession>
<proteinExistence type="predicted"/>
<reference evidence="2 3" key="1">
    <citation type="submission" date="2017-04" db="EMBL/GenBank/DDBJ databases">
        <title>Draft genome sequence of Tuber borchii Vittad., a whitish edible truffle.</title>
        <authorList>
            <consortium name="DOE Joint Genome Institute"/>
            <person name="Murat C."/>
            <person name="Kuo A."/>
            <person name="Barry K.W."/>
            <person name="Clum A."/>
            <person name="Dockter R.B."/>
            <person name="Fauchery L."/>
            <person name="Iotti M."/>
            <person name="Kohler A."/>
            <person name="Labutti K."/>
            <person name="Lindquist E.A."/>
            <person name="Lipzen A."/>
            <person name="Ohm R.A."/>
            <person name="Wang M."/>
            <person name="Grigoriev I.V."/>
            <person name="Zambonelli A."/>
            <person name="Martin F.M."/>
        </authorList>
    </citation>
    <scope>NUCLEOTIDE SEQUENCE [LARGE SCALE GENOMIC DNA]</scope>
    <source>
        <strain evidence="2 3">Tbo3840</strain>
    </source>
</reference>
<keyword evidence="3" id="KW-1185">Reference proteome</keyword>
<gene>
    <name evidence="2" type="ORF">B9Z19DRAFT_1064794</name>
</gene>
<dbReference type="Proteomes" id="UP000244722">
    <property type="component" value="Unassembled WGS sequence"/>
</dbReference>
<sequence>MPSPSPYSLDFTKIPPVPCALSSTSNKGAIIPPLNHSPPYRSPALPLSLLEYFPLPHSHNTPSASDSVNTSLSKVSPLNRAKVKFKPEPASSPDTHTVRVVIKLPGRSHEHRTRSPIEPILAENTPGAETQHELSDSEPDSDYKADETGEADEPDKPPPYRHVCTQFALLKGNLECYAKTIAEYCSTVPIPRTTSSSRRDQSEKRFISSPTRNLDSYGSIETTLNVSMGKHMSILMSTLVFISVRTQLQIPTKGSGTGAQRKFLMFHLLRRAQSVKSIVGCISS</sequence>
<dbReference type="AlphaFoldDB" id="A0A2T6ZTH2"/>
<feature type="region of interest" description="Disordered" evidence="1">
    <location>
        <begin position="104"/>
        <end position="160"/>
    </location>
</feature>
<dbReference type="EMBL" id="NESQ01000107">
    <property type="protein sequence ID" value="PUU78781.1"/>
    <property type="molecule type" value="Genomic_DNA"/>
</dbReference>
<evidence type="ECO:0000256" key="1">
    <source>
        <dbReference type="SAM" id="MobiDB-lite"/>
    </source>
</evidence>
<feature type="region of interest" description="Disordered" evidence="1">
    <location>
        <begin position="190"/>
        <end position="212"/>
    </location>
</feature>
<evidence type="ECO:0000313" key="2">
    <source>
        <dbReference type="EMBL" id="PUU78781.1"/>
    </source>
</evidence>